<comment type="caution">
    <text evidence="7">The sequence shown here is derived from an EMBL/GenBank/DDBJ whole genome shotgun (WGS) entry which is preliminary data.</text>
</comment>
<keyword evidence="8" id="KW-1185">Reference proteome</keyword>
<dbReference type="HOGENOM" id="CLU_055761_0_0_5"/>
<keyword evidence="2 4" id="KW-0472">Membrane</keyword>
<dbReference type="GO" id="GO:0009279">
    <property type="term" value="C:cell outer membrane"/>
    <property type="evidence" value="ECO:0007669"/>
    <property type="project" value="UniProtKB-SubCell"/>
</dbReference>
<dbReference type="AlphaFoldDB" id="A3VBL9"/>
<feature type="signal peptide" evidence="5">
    <location>
        <begin position="1"/>
        <end position="20"/>
    </location>
</feature>
<dbReference type="PANTHER" id="PTHR30329:SF21">
    <property type="entry name" value="LIPOPROTEIN YIAD-RELATED"/>
    <property type="match status" value="1"/>
</dbReference>
<name>A3VBL9_9RHOB</name>
<evidence type="ECO:0000259" key="6">
    <source>
        <dbReference type="PROSITE" id="PS51123"/>
    </source>
</evidence>
<dbReference type="SUPFAM" id="SSF103088">
    <property type="entry name" value="OmpA-like"/>
    <property type="match status" value="1"/>
</dbReference>
<dbReference type="Pfam" id="PF00691">
    <property type="entry name" value="OmpA"/>
    <property type="match status" value="1"/>
</dbReference>
<feature type="domain" description="OmpA-like" evidence="6">
    <location>
        <begin position="197"/>
        <end position="315"/>
    </location>
</feature>
<dbReference type="InterPro" id="IPR006665">
    <property type="entry name" value="OmpA-like"/>
</dbReference>
<proteinExistence type="predicted"/>
<dbReference type="InterPro" id="IPR050330">
    <property type="entry name" value="Bact_OuterMem_StrucFunc"/>
</dbReference>
<sequence>MIRPAPFALACLWLASPVAAEVLLPSGAALRFEERETGGTYDLPIGAHNGDVMPTIRTEGAVLTRAYRIGGTGQSSYQIMLGFRHQLIDDGYDILFECDEDSCGGYDFRFDTDVVHEPEMHVDLGDFMFLSAHVPGDSGMFASVLVSRSASAGYIQVIEVGPRGELPDPTVTSSKAETPETQTAVPQEALGDVGQAMESVGRYVLTDLRFETGSSALGDGTYDSLTDLAAYLKSHPTRRVALVGHTDAEGPLSANIAISKRRATSVLERLVTAHGVPSSQLEAEGIGYLSPLASNQSDEGRTFNRRVEAILVTTD</sequence>
<dbReference type="STRING" id="314271.RB2654_16821"/>
<dbReference type="eggNOG" id="COG2885">
    <property type="taxonomic scope" value="Bacteria"/>
</dbReference>
<evidence type="ECO:0000313" key="8">
    <source>
        <dbReference type="Proteomes" id="UP000002931"/>
    </source>
</evidence>
<dbReference type="Gene3D" id="3.30.1330.60">
    <property type="entry name" value="OmpA-like domain"/>
    <property type="match status" value="1"/>
</dbReference>
<dbReference type="Proteomes" id="UP000002931">
    <property type="component" value="Unassembled WGS sequence"/>
</dbReference>
<reference evidence="7 8" key="1">
    <citation type="journal article" date="2010" name="J. Bacteriol.">
        <title>Genome sequences of Pelagibaca bermudensis HTCC2601T and Maritimibacter alkaliphilus HTCC2654T, the type strains of two marine Roseobacter genera.</title>
        <authorList>
            <person name="Thrash J.C."/>
            <person name="Cho J.C."/>
            <person name="Ferriera S."/>
            <person name="Johnson J."/>
            <person name="Vergin K.L."/>
            <person name="Giovannoni S.J."/>
        </authorList>
    </citation>
    <scope>NUCLEOTIDE SEQUENCE [LARGE SCALE GENOMIC DNA]</scope>
    <source>
        <strain evidence="7 8">HTCC2654</strain>
    </source>
</reference>
<evidence type="ECO:0000256" key="1">
    <source>
        <dbReference type="ARBA" id="ARBA00004442"/>
    </source>
</evidence>
<evidence type="ECO:0000256" key="2">
    <source>
        <dbReference type="ARBA" id="ARBA00023136"/>
    </source>
</evidence>
<dbReference type="CDD" id="cd07185">
    <property type="entry name" value="OmpA_C-like"/>
    <property type="match status" value="1"/>
</dbReference>
<evidence type="ECO:0000313" key="7">
    <source>
        <dbReference type="EMBL" id="EAQ14352.1"/>
    </source>
</evidence>
<dbReference type="PROSITE" id="PS51123">
    <property type="entry name" value="OMPA_2"/>
    <property type="match status" value="1"/>
</dbReference>
<accession>A3VBL9</accession>
<gene>
    <name evidence="7" type="ORF">RB2654_16821</name>
</gene>
<dbReference type="InterPro" id="IPR036737">
    <property type="entry name" value="OmpA-like_sf"/>
</dbReference>
<dbReference type="PANTHER" id="PTHR30329">
    <property type="entry name" value="STATOR ELEMENT OF FLAGELLAR MOTOR COMPLEX"/>
    <property type="match status" value="1"/>
</dbReference>
<evidence type="ECO:0000256" key="4">
    <source>
        <dbReference type="PROSITE-ProRule" id="PRU00473"/>
    </source>
</evidence>
<evidence type="ECO:0000256" key="5">
    <source>
        <dbReference type="SAM" id="SignalP"/>
    </source>
</evidence>
<dbReference type="PRINTS" id="PR01021">
    <property type="entry name" value="OMPADOMAIN"/>
</dbReference>
<evidence type="ECO:0000256" key="3">
    <source>
        <dbReference type="ARBA" id="ARBA00023237"/>
    </source>
</evidence>
<dbReference type="RefSeq" id="WP_008333718.1">
    <property type="nucleotide sequence ID" value="NZ_CH902578.1"/>
</dbReference>
<protein>
    <submittedName>
        <fullName evidence="7">OmpA domain protein</fullName>
    </submittedName>
</protein>
<organism evidence="7 8">
    <name type="scientific">Maritimibacter alkaliphilus HTCC2654</name>
    <dbReference type="NCBI Taxonomy" id="314271"/>
    <lineage>
        <taxon>Bacteria</taxon>
        <taxon>Pseudomonadati</taxon>
        <taxon>Pseudomonadota</taxon>
        <taxon>Alphaproteobacteria</taxon>
        <taxon>Rhodobacterales</taxon>
        <taxon>Roseobacteraceae</taxon>
        <taxon>Maritimibacter</taxon>
    </lineage>
</organism>
<dbReference type="InterPro" id="IPR006664">
    <property type="entry name" value="OMP_bac"/>
</dbReference>
<comment type="subcellular location">
    <subcellularLocation>
        <location evidence="1">Cell outer membrane</location>
    </subcellularLocation>
</comment>
<dbReference type="EMBL" id="AAMT01000002">
    <property type="protein sequence ID" value="EAQ14352.1"/>
    <property type="molecule type" value="Genomic_DNA"/>
</dbReference>
<keyword evidence="3" id="KW-0998">Cell outer membrane</keyword>
<keyword evidence="5" id="KW-0732">Signal</keyword>
<dbReference type="OrthoDB" id="9792021at2"/>
<feature type="chain" id="PRO_5002660208" evidence="5">
    <location>
        <begin position="21"/>
        <end position="315"/>
    </location>
</feature>